<dbReference type="OrthoDB" id="1698201at2759"/>
<evidence type="ECO:0000256" key="5">
    <source>
        <dbReference type="ARBA" id="ARBA00023004"/>
    </source>
</evidence>
<comment type="cofactor">
    <cofactor evidence="1">
        <name>[4Fe-4S] cluster</name>
        <dbReference type="ChEBI" id="CHEBI:49883"/>
    </cofactor>
</comment>
<proteinExistence type="inferred from homology"/>
<evidence type="ECO:0000256" key="4">
    <source>
        <dbReference type="ARBA" id="ARBA00023002"/>
    </source>
</evidence>
<reference evidence="11" key="1">
    <citation type="submission" date="2020-01" db="EMBL/GenBank/DDBJ databases">
        <title>Genome sequence of Kobresia littledalei, the first chromosome-level genome in the family Cyperaceae.</title>
        <authorList>
            <person name="Qu G."/>
        </authorList>
    </citation>
    <scope>NUCLEOTIDE SEQUENCE</scope>
    <source>
        <strain evidence="11">C.B.Clarke</strain>
        <tissue evidence="11">Leaf</tissue>
    </source>
</reference>
<keyword evidence="3" id="KW-0479">Metal-binding</keyword>
<dbReference type="GO" id="GO:0051539">
    <property type="term" value="F:4 iron, 4 sulfur cluster binding"/>
    <property type="evidence" value="ECO:0007669"/>
    <property type="project" value="UniProtKB-KW"/>
</dbReference>
<organism evidence="11 12">
    <name type="scientific">Carex littledalei</name>
    <dbReference type="NCBI Taxonomy" id="544730"/>
    <lineage>
        <taxon>Eukaryota</taxon>
        <taxon>Viridiplantae</taxon>
        <taxon>Streptophyta</taxon>
        <taxon>Embryophyta</taxon>
        <taxon>Tracheophyta</taxon>
        <taxon>Spermatophyta</taxon>
        <taxon>Magnoliopsida</taxon>
        <taxon>Liliopsida</taxon>
        <taxon>Poales</taxon>
        <taxon>Cyperaceae</taxon>
        <taxon>Cyperoideae</taxon>
        <taxon>Cariceae</taxon>
        <taxon>Carex</taxon>
        <taxon>Carex subgen. Euthyceras</taxon>
    </lineage>
</organism>
<dbReference type="InterPro" id="IPR003451">
    <property type="entry name" value="LytB/IspH"/>
</dbReference>
<evidence type="ECO:0000256" key="1">
    <source>
        <dbReference type="ARBA" id="ARBA00001966"/>
    </source>
</evidence>
<dbReference type="EMBL" id="SWLB01000029">
    <property type="protein sequence ID" value="KAF3320434.1"/>
    <property type="molecule type" value="Genomic_DNA"/>
</dbReference>
<comment type="caution">
    <text evidence="11">The sequence shown here is derived from an EMBL/GenBank/DDBJ whole genome shotgun (WGS) entry which is preliminary data.</text>
</comment>
<comment type="pathway">
    <text evidence="8">Isoprenoid biosynthesis; dimethylallyl diphosphate biosynthesis; dimethylallyl diphosphate from (2E)-4-hydroxy-3-methylbutenyl diphosphate: step 1/1.</text>
</comment>
<evidence type="ECO:0000256" key="8">
    <source>
        <dbReference type="ARBA" id="ARBA00046314"/>
    </source>
</evidence>
<evidence type="ECO:0000256" key="7">
    <source>
        <dbReference type="ARBA" id="ARBA00046313"/>
    </source>
</evidence>
<evidence type="ECO:0000256" key="10">
    <source>
        <dbReference type="ARBA" id="ARBA00047177"/>
    </source>
</evidence>
<keyword evidence="5" id="KW-0408">Iron</keyword>
<dbReference type="PANTHER" id="PTHR31619:SF5">
    <property type="entry name" value="4-HYDROXY-3-METHYLBUT-2-ENYL DIPHOSPHATE REDUCTASE, CHLOROPLASTIC"/>
    <property type="match status" value="1"/>
</dbReference>
<dbReference type="EC" id="1.17.7.4" evidence="10"/>
<evidence type="ECO:0000256" key="3">
    <source>
        <dbReference type="ARBA" id="ARBA00022723"/>
    </source>
</evidence>
<evidence type="ECO:0000256" key="9">
    <source>
        <dbReference type="ARBA" id="ARBA00046335"/>
    </source>
</evidence>
<comment type="pathway">
    <text evidence="7">Isoprenoid biosynthesis; isopentenyl diphosphate biosynthesis via DXP pathway; isopentenyl diphosphate from 1-deoxy-D-xylulose 5-phosphate: step 6/6.</text>
</comment>
<dbReference type="GO" id="GO:0019288">
    <property type="term" value="P:isopentenyl diphosphate biosynthetic process, methylerythritol 4-phosphate pathway"/>
    <property type="evidence" value="ECO:0007669"/>
    <property type="project" value="InterPro"/>
</dbReference>
<accession>A0A833QK04</accession>
<dbReference type="Proteomes" id="UP000623129">
    <property type="component" value="Unassembled WGS sequence"/>
</dbReference>
<evidence type="ECO:0000256" key="6">
    <source>
        <dbReference type="ARBA" id="ARBA00023014"/>
    </source>
</evidence>
<evidence type="ECO:0000256" key="2">
    <source>
        <dbReference type="ARBA" id="ARBA00022485"/>
    </source>
</evidence>
<protein>
    <recommendedName>
        <fullName evidence="10">4-hydroxy-3-methylbut-2-enyl diphosphate reductase</fullName>
        <ecNumber evidence="10">1.17.7.4</ecNumber>
    </recommendedName>
</protein>
<dbReference type="GO" id="GO:0046872">
    <property type="term" value="F:metal ion binding"/>
    <property type="evidence" value="ECO:0007669"/>
    <property type="project" value="UniProtKB-KW"/>
</dbReference>
<dbReference type="GO" id="GO:0050992">
    <property type="term" value="P:dimethylallyl diphosphate biosynthetic process"/>
    <property type="evidence" value="ECO:0007669"/>
    <property type="project" value="InterPro"/>
</dbReference>
<gene>
    <name evidence="11" type="ORF">FCM35_KLT15130</name>
</gene>
<dbReference type="Gene3D" id="3.40.1010.20">
    <property type="entry name" value="4-hydroxy-3-methylbut-2-enyl diphosphate reductase, catalytic domain"/>
    <property type="match status" value="1"/>
</dbReference>
<dbReference type="Gene3D" id="3.40.50.11270">
    <property type="match status" value="1"/>
</dbReference>
<evidence type="ECO:0000313" key="11">
    <source>
        <dbReference type="EMBL" id="KAF3320434.1"/>
    </source>
</evidence>
<dbReference type="AlphaFoldDB" id="A0A833QK04"/>
<name>A0A833QK04_9POAL</name>
<dbReference type="PANTHER" id="PTHR31619">
    <property type="entry name" value="4-HYDROXY-3-METHYLBUT-2-ENYL DIPHOSPHATE REDUCTASE, CHLOROPLASTIC"/>
    <property type="match status" value="1"/>
</dbReference>
<keyword evidence="4" id="KW-0560">Oxidoreductase</keyword>
<keyword evidence="6" id="KW-0411">Iron-sulfur</keyword>
<dbReference type="GO" id="GO:0051745">
    <property type="term" value="F:4-hydroxy-3-methylbut-2-enyl diphosphate reductase activity"/>
    <property type="evidence" value="ECO:0007669"/>
    <property type="project" value="UniProtKB-EC"/>
</dbReference>
<comment type="similarity">
    <text evidence="9">Belongs to the IspH family.</text>
</comment>
<evidence type="ECO:0000313" key="12">
    <source>
        <dbReference type="Proteomes" id="UP000623129"/>
    </source>
</evidence>
<sequence>MQSRWLSSACRKQYPEERIWITNEIIHNPTVNKKLEEMEVKIIPVEEGMKDFHVVDKSDVVILPAFSAAVDEMFALRQKQVPIVDTTCPLVWNMVEKHNKGEYTSIIHGKYSHEETVATAWKATYVCDYILGGKLDGSSSTKEKFLEKFKNAISDGFDPDVDLVKVGIASQATMLKGETEEIGVPLLERQDAMYNLVKEKVDLILVKEKVENGTLATHPISKRLHGELVEKENWLPAGPITQLV</sequence>
<dbReference type="Pfam" id="PF02401">
    <property type="entry name" value="LYTB"/>
    <property type="match status" value="1"/>
</dbReference>
<keyword evidence="12" id="KW-1185">Reference proteome</keyword>
<keyword evidence="2" id="KW-0004">4Fe-4S</keyword>